<evidence type="ECO:0000313" key="2">
    <source>
        <dbReference type="EMBL" id="PIK50807.1"/>
    </source>
</evidence>
<evidence type="ECO:0000313" key="3">
    <source>
        <dbReference type="Proteomes" id="UP000230750"/>
    </source>
</evidence>
<gene>
    <name evidence="2" type="ORF">BSL78_12337</name>
</gene>
<dbReference type="OrthoDB" id="3592703at2759"/>
<keyword evidence="1" id="KW-0472">Membrane</keyword>
<proteinExistence type="predicted"/>
<organism evidence="2 3">
    <name type="scientific">Stichopus japonicus</name>
    <name type="common">Sea cucumber</name>
    <dbReference type="NCBI Taxonomy" id="307972"/>
    <lineage>
        <taxon>Eukaryota</taxon>
        <taxon>Metazoa</taxon>
        <taxon>Echinodermata</taxon>
        <taxon>Eleutherozoa</taxon>
        <taxon>Echinozoa</taxon>
        <taxon>Holothuroidea</taxon>
        <taxon>Aspidochirotacea</taxon>
        <taxon>Aspidochirotida</taxon>
        <taxon>Stichopodidae</taxon>
        <taxon>Apostichopus</taxon>
    </lineage>
</organism>
<evidence type="ECO:0000256" key="1">
    <source>
        <dbReference type="SAM" id="Phobius"/>
    </source>
</evidence>
<keyword evidence="3" id="KW-1185">Reference proteome</keyword>
<keyword evidence="1" id="KW-1133">Transmembrane helix</keyword>
<accession>A0A2G8KS43</accession>
<comment type="caution">
    <text evidence="2">The sequence shown here is derived from an EMBL/GenBank/DDBJ whole genome shotgun (WGS) entry which is preliminary data.</text>
</comment>
<feature type="transmembrane region" description="Helical" evidence="1">
    <location>
        <begin position="91"/>
        <end position="120"/>
    </location>
</feature>
<dbReference type="Proteomes" id="UP000230750">
    <property type="component" value="Unassembled WGS sequence"/>
</dbReference>
<name>A0A2G8KS43_STIJA</name>
<dbReference type="EMBL" id="MRZV01000404">
    <property type="protein sequence ID" value="PIK50807.1"/>
    <property type="molecule type" value="Genomic_DNA"/>
</dbReference>
<sequence>MNTDPIRSDFIVITLTVTDPQDNLQLQLNPSRLTSSMSQVKYNRLSSADSGLEDSAFAIDFKSPFSYKSVYTYSKSAAPYIGEERDYKPSVLTLVCTWTVIIISHLILLVTFPISGWFAVKGRNPKAVSWRRLSFSQASFEYFRSSEGEIKTSAREGVRSIGKKM</sequence>
<protein>
    <submittedName>
        <fullName evidence="2">Putative stomatin-like protein 1</fullName>
    </submittedName>
</protein>
<keyword evidence="1" id="KW-0812">Transmembrane</keyword>
<reference evidence="2 3" key="1">
    <citation type="journal article" date="2017" name="PLoS Biol.">
        <title>The sea cucumber genome provides insights into morphological evolution and visceral regeneration.</title>
        <authorList>
            <person name="Zhang X."/>
            <person name="Sun L."/>
            <person name="Yuan J."/>
            <person name="Sun Y."/>
            <person name="Gao Y."/>
            <person name="Zhang L."/>
            <person name="Li S."/>
            <person name="Dai H."/>
            <person name="Hamel J.F."/>
            <person name="Liu C."/>
            <person name="Yu Y."/>
            <person name="Liu S."/>
            <person name="Lin W."/>
            <person name="Guo K."/>
            <person name="Jin S."/>
            <person name="Xu P."/>
            <person name="Storey K.B."/>
            <person name="Huan P."/>
            <person name="Zhang T."/>
            <person name="Zhou Y."/>
            <person name="Zhang J."/>
            <person name="Lin C."/>
            <person name="Li X."/>
            <person name="Xing L."/>
            <person name="Huo D."/>
            <person name="Sun M."/>
            <person name="Wang L."/>
            <person name="Mercier A."/>
            <person name="Li F."/>
            <person name="Yang H."/>
            <person name="Xiang J."/>
        </authorList>
    </citation>
    <scope>NUCLEOTIDE SEQUENCE [LARGE SCALE GENOMIC DNA]</scope>
    <source>
        <strain evidence="2">Shaxun</strain>
        <tissue evidence="2">Muscle</tissue>
    </source>
</reference>
<dbReference type="AlphaFoldDB" id="A0A2G8KS43"/>